<dbReference type="KEGG" id="sdyn:Mal52_21190"/>
<evidence type="ECO:0000313" key="2">
    <source>
        <dbReference type="Proteomes" id="UP000319383"/>
    </source>
</evidence>
<dbReference type="AlphaFoldDB" id="A0A517ZMD3"/>
<sequence length="159" mass="18362">MFFFKNRRKRNEVNAFMRRLADRTTPSLRNDSETRQELRVNRSLPVLLIPFIDERPNVELTAFGVTKNLSSLGAAILTQRPVTSDLIAVGFWNEDYCDFIQGEIRYRKPVEGGYWQFGLQLREVIPRGEYRVLTLLGDMADRLTADEDPAAFESVFANI</sequence>
<keyword evidence="2" id="KW-1185">Reference proteome</keyword>
<gene>
    <name evidence="1" type="ORF">Mal52_21190</name>
</gene>
<dbReference type="EMBL" id="CP036276">
    <property type="protein sequence ID" value="QDU43643.1"/>
    <property type="molecule type" value="Genomic_DNA"/>
</dbReference>
<organism evidence="1 2">
    <name type="scientific">Symmachiella dynata</name>
    <dbReference type="NCBI Taxonomy" id="2527995"/>
    <lineage>
        <taxon>Bacteria</taxon>
        <taxon>Pseudomonadati</taxon>
        <taxon>Planctomycetota</taxon>
        <taxon>Planctomycetia</taxon>
        <taxon>Planctomycetales</taxon>
        <taxon>Planctomycetaceae</taxon>
        <taxon>Symmachiella</taxon>
    </lineage>
</organism>
<protein>
    <recommendedName>
        <fullName evidence="3">PilZ domain-containing protein</fullName>
    </recommendedName>
</protein>
<name>A0A517ZMD3_9PLAN</name>
<proteinExistence type="predicted"/>
<accession>A0A517ZMD3</accession>
<dbReference type="RefSeq" id="WP_145375842.1">
    <property type="nucleotide sequence ID" value="NZ_CP036270.1"/>
</dbReference>
<evidence type="ECO:0008006" key="3">
    <source>
        <dbReference type="Google" id="ProtNLM"/>
    </source>
</evidence>
<dbReference type="Proteomes" id="UP000319383">
    <property type="component" value="Chromosome"/>
</dbReference>
<dbReference type="OrthoDB" id="9871655at2"/>
<reference evidence="1 2" key="1">
    <citation type="submission" date="2019-02" db="EMBL/GenBank/DDBJ databases">
        <title>Deep-cultivation of Planctomycetes and their phenomic and genomic characterization uncovers novel biology.</title>
        <authorList>
            <person name="Wiegand S."/>
            <person name="Jogler M."/>
            <person name="Boedeker C."/>
            <person name="Pinto D."/>
            <person name="Vollmers J."/>
            <person name="Rivas-Marin E."/>
            <person name="Kohn T."/>
            <person name="Peeters S.H."/>
            <person name="Heuer A."/>
            <person name="Rast P."/>
            <person name="Oberbeckmann S."/>
            <person name="Bunk B."/>
            <person name="Jeske O."/>
            <person name="Meyerdierks A."/>
            <person name="Storesund J.E."/>
            <person name="Kallscheuer N."/>
            <person name="Luecker S."/>
            <person name="Lage O.M."/>
            <person name="Pohl T."/>
            <person name="Merkel B.J."/>
            <person name="Hornburger P."/>
            <person name="Mueller R.-W."/>
            <person name="Bruemmer F."/>
            <person name="Labrenz M."/>
            <person name="Spormann A.M."/>
            <person name="Op den Camp H."/>
            <person name="Overmann J."/>
            <person name="Amann R."/>
            <person name="Jetten M.S.M."/>
            <person name="Mascher T."/>
            <person name="Medema M.H."/>
            <person name="Devos D.P."/>
            <person name="Kaster A.-K."/>
            <person name="Ovreas L."/>
            <person name="Rohde M."/>
            <person name="Galperin M.Y."/>
            <person name="Jogler C."/>
        </authorList>
    </citation>
    <scope>NUCLEOTIDE SEQUENCE [LARGE SCALE GENOMIC DNA]</scope>
    <source>
        <strain evidence="1 2">Mal52</strain>
    </source>
</reference>
<evidence type="ECO:0000313" key="1">
    <source>
        <dbReference type="EMBL" id="QDU43643.1"/>
    </source>
</evidence>